<dbReference type="SUPFAM" id="SSF52540">
    <property type="entry name" value="P-loop containing nucleoside triphosphate hydrolases"/>
    <property type="match status" value="1"/>
</dbReference>
<dbReference type="Proteomes" id="UP000544095">
    <property type="component" value="Unassembled WGS sequence"/>
</dbReference>
<name>A0A8H5NM15_9HYPO</name>
<keyword evidence="2" id="KW-1185">Reference proteome</keyword>
<comment type="caution">
    <text evidence="1">The sequence shown here is derived from an EMBL/GenBank/DDBJ whole genome shotgun (WGS) entry which is preliminary data.</text>
</comment>
<gene>
    <name evidence="1" type="ORF">FPANT_14000</name>
</gene>
<evidence type="ECO:0000313" key="1">
    <source>
        <dbReference type="EMBL" id="KAF5568990.1"/>
    </source>
</evidence>
<dbReference type="AlphaFoldDB" id="A0A8H5NM15"/>
<proteinExistence type="predicted"/>
<dbReference type="Gene3D" id="3.40.50.300">
    <property type="entry name" value="P-loop containing nucleotide triphosphate hydrolases"/>
    <property type="match status" value="1"/>
</dbReference>
<dbReference type="EMBL" id="JAAOAR010001281">
    <property type="protein sequence ID" value="KAF5568990.1"/>
    <property type="molecule type" value="Genomic_DNA"/>
</dbReference>
<reference evidence="1 2" key="1">
    <citation type="submission" date="2020-05" db="EMBL/GenBank/DDBJ databases">
        <title>Identification and distribution of gene clusters putatively required for synthesis of sphingolipid metabolism inhibitors in phylogenetically diverse species of the filamentous fungus Fusarium.</title>
        <authorList>
            <person name="Kim H.-S."/>
            <person name="Busman M."/>
            <person name="Brown D.W."/>
            <person name="Divon H."/>
            <person name="Uhlig S."/>
            <person name="Proctor R.H."/>
        </authorList>
    </citation>
    <scope>NUCLEOTIDE SEQUENCE [LARGE SCALE GENOMIC DNA]</scope>
    <source>
        <strain evidence="1 2">NRRL 25211</strain>
    </source>
</reference>
<dbReference type="InterPro" id="IPR027417">
    <property type="entry name" value="P-loop_NTPase"/>
</dbReference>
<organism evidence="1 2">
    <name type="scientific">Fusarium pseudoanthophilum</name>
    <dbReference type="NCBI Taxonomy" id="48495"/>
    <lineage>
        <taxon>Eukaryota</taxon>
        <taxon>Fungi</taxon>
        <taxon>Dikarya</taxon>
        <taxon>Ascomycota</taxon>
        <taxon>Pezizomycotina</taxon>
        <taxon>Sordariomycetes</taxon>
        <taxon>Hypocreomycetidae</taxon>
        <taxon>Hypocreales</taxon>
        <taxon>Nectriaceae</taxon>
        <taxon>Fusarium</taxon>
        <taxon>Fusarium fujikuroi species complex</taxon>
    </lineage>
</organism>
<evidence type="ECO:0000313" key="2">
    <source>
        <dbReference type="Proteomes" id="UP000544095"/>
    </source>
</evidence>
<accession>A0A8H5NM15</accession>
<sequence length="401" mass="44598">MAEVERKVKNMRNTLDAHTLSADQLKLYFRVMIQTMAHRAVLRGTGFYEVLSQDRTGLSIGALPSMCYRLYDDRYLMQCITEEAGYHDLQRFREYLLGRELNIGLIIGPSGSGTTTLGAAAALAMEVQLGQILCSGPSHEAIDSLADRLDRRARAVAARYNTVMPAGDPKRCHHRMVVRMYKPEDELSAVAQLVKNSGDLDWTALRGEFAEQINWKLPLSLAYWFLVVMRSSAVPPLDEDSKPGLVKLQAEIDTCPDLLHLRQWVTGQMDSAKYAATANAVRNIQHVLFQIMWQADFLCVHPADTEISPLPQWKSTIARGLVIAEAGSMSRADFYGLWGNTLLPCFLFGDPDQKPVVLTTDEADADGNLYNRFAADGAVSPLKYLMATGIPAFRLDVSARP</sequence>
<protein>
    <submittedName>
        <fullName evidence="1">Uncharacterized protein</fullName>
    </submittedName>
</protein>